<protein>
    <submittedName>
        <fullName evidence="1">Uncharacterized protein</fullName>
    </submittedName>
</protein>
<dbReference type="AlphaFoldDB" id="A0A419SDV6"/>
<keyword evidence="2" id="KW-1185">Reference proteome</keyword>
<sequence length="95" mass="11087">MENQVGEKVYPVKKKRVDAKVHVNPRISQSNHDRLKRIAIACDFTKTSMAAEFINLCLNNQNIIEYFLQKYNKNKHLSFTPTYINGEMVYREHGG</sequence>
<comment type="caution">
    <text evidence="1">The sequence shown here is derived from an EMBL/GenBank/DDBJ whole genome shotgun (WGS) entry which is preliminary data.</text>
</comment>
<dbReference type="RefSeq" id="WP_120191197.1">
    <property type="nucleotide sequence ID" value="NZ_MCHY01000013.1"/>
</dbReference>
<dbReference type="Proteomes" id="UP000284219">
    <property type="component" value="Unassembled WGS sequence"/>
</dbReference>
<accession>A0A419SDV6</accession>
<reference evidence="1 2" key="1">
    <citation type="submission" date="2016-08" db="EMBL/GenBank/DDBJ databases">
        <title>Novel Firmicute Genomes.</title>
        <authorList>
            <person name="Poppleton D.I."/>
            <person name="Gribaldo S."/>
        </authorList>
    </citation>
    <scope>NUCLEOTIDE SEQUENCE [LARGE SCALE GENOMIC DNA]</scope>
    <source>
        <strain evidence="1 2">RAOx-1</strain>
    </source>
</reference>
<organism evidence="1 2">
    <name type="scientific">Ammoniphilus oxalaticus</name>
    <dbReference type="NCBI Taxonomy" id="66863"/>
    <lineage>
        <taxon>Bacteria</taxon>
        <taxon>Bacillati</taxon>
        <taxon>Bacillota</taxon>
        <taxon>Bacilli</taxon>
        <taxon>Bacillales</taxon>
        <taxon>Paenibacillaceae</taxon>
        <taxon>Aneurinibacillus group</taxon>
        <taxon>Ammoniphilus</taxon>
    </lineage>
</organism>
<proteinExistence type="predicted"/>
<dbReference type="EMBL" id="MCHY01000013">
    <property type="protein sequence ID" value="RKD21127.1"/>
    <property type="molecule type" value="Genomic_DNA"/>
</dbReference>
<gene>
    <name evidence="1" type="ORF">BEP19_15760</name>
</gene>
<name>A0A419SDV6_9BACL</name>
<evidence type="ECO:0000313" key="2">
    <source>
        <dbReference type="Proteomes" id="UP000284219"/>
    </source>
</evidence>
<evidence type="ECO:0000313" key="1">
    <source>
        <dbReference type="EMBL" id="RKD21127.1"/>
    </source>
</evidence>